<dbReference type="Pfam" id="PF04434">
    <property type="entry name" value="SWIM"/>
    <property type="match status" value="1"/>
</dbReference>
<dbReference type="InterPro" id="IPR007527">
    <property type="entry name" value="Znf_SWIM"/>
</dbReference>
<accession>A0A5C7IVW3</accession>
<feature type="region of interest" description="Disordered" evidence="5">
    <location>
        <begin position="659"/>
        <end position="687"/>
    </location>
</feature>
<comment type="caution">
    <text evidence="7">The sequence shown here is derived from an EMBL/GenBank/DDBJ whole genome shotgun (WGS) entry which is preliminary data.</text>
</comment>
<feature type="domain" description="SWIM-type" evidence="6">
    <location>
        <begin position="577"/>
        <end position="609"/>
    </location>
</feature>
<dbReference type="Pfam" id="PF10551">
    <property type="entry name" value="MULE"/>
    <property type="match status" value="1"/>
</dbReference>
<evidence type="ECO:0000256" key="5">
    <source>
        <dbReference type="SAM" id="MobiDB-lite"/>
    </source>
</evidence>
<evidence type="ECO:0000256" key="1">
    <source>
        <dbReference type="ARBA" id="ARBA00022723"/>
    </source>
</evidence>
<protein>
    <recommendedName>
        <fullName evidence="6">SWIM-type domain-containing protein</fullName>
    </recommendedName>
</protein>
<sequence length="694" mass="80278">MESFEIIVHIGTNVVNCSRWDVEHISLVTLIHVMYEEHTGKEGVPIEDYCVFVQLPWSHERVEVKTDSELIEVFEMFKDRELSTIVFEVEKKPYIPLPPVVSSSNLNSNPEVKVNNYQGLSWSDIDDEVFNYNGDNEEEGLDRDDVEVIEQVEMVGAFTVLGDDVDNKYLNLFEGYQSMDDNEFFSDSNKEKPESKIARLMKVLRDYAVQEGIMFDRVKNEPIRLTYLCKGEGCPWRIHASSMIDGGTMTIKTYNNIHECYRVYNNVEARVKWISGKFEGLVKSNPDMKIGVISDLLKENFKVTVDIQRLYKAKKRALQGLAKDHAECFKHLRKYAYHGPYKGVLLSAVALDANSGVYPLAVCICEQETKASWCWFLNNLKRYLKYPLDRPLTFMSDRQKGVISALEIHFPFAKTRYCARHIYANFRIKHPRLNLKNLFWATSKSTNIYEYNSAMEEIGLVEEDAKVWLEKIPQEHWCRFSFDQSIRRDHVTNNMTEAFNSMLGDHRAKTYLELLEFIRRMIMKRFHMRKEESATWRSQIPPSVNSRILKAGRESRLLKMINAGNGEYELLGPTRTYGVKLKEFTCQCGSWQISGIPCSHAMVAISHACGRDALKDRVAEFVHQSLTKSAYVQTYKSMIHPLPDLTIWFKVQADPLIPQPLHATPGRPKLQRSREPNERPKHARSGSVVCRKCK</sequence>
<dbReference type="InterPro" id="IPR004332">
    <property type="entry name" value="Transposase_MuDR"/>
</dbReference>
<gene>
    <name evidence="7" type="ORF">EZV62_001972</name>
</gene>
<dbReference type="PROSITE" id="PS50966">
    <property type="entry name" value="ZF_SWIM"/>
    <property type="match status" value="1"/>
</dbReference>
<keyword evidence="2 4" id="KW-0863">Zinc-finger</keyword>
<reference evidence="8" key="1">
    <citation type="journal article" date="2019" name="Gigascience">
        <title>De novo genome assembly of the endangered Acer yangbiense, a plant species with extremely small populations endemic to Yunnan Province, China.</title>
        <authorList>
            <person name="Yang J."/>
            <person name="Wariss H.M."/>
            <person name="Tao L."/>
            <person name="Zhang R."/>
            <person name="Yun Q."/>
            <person name="Hollingsworth P."/>
            <person name="Dao Z."/>
            <person name="Luo G."/>
            <person name="Guo H."/>
            <person name="Ma Y."/>
            <person name="Sun W."/>
        </authorList>
    </citation>
    <scope>NUCLEOTIDE SEQUENCE [LARGE SCALE GENOMIC DNA]</scope>
    <source>
        <strain evidence="8">cv. Malutang</strain>
    </source>
</reference>
<evidence type="ECO:0000256" key="3">
    <source>
        <dbReference type="ARBA" id="ARBA00022833"/>
    </source>
</evidence>
<dbReference type="Proteomes" id="UP000323000">
    <property type="component" value="Chromosome 1"/>
</dbReference>
<keyword evidence="1" id="KW-0479">Metal-binding</keyword>
<dbReference type="GO" id="GO:0008270">
    <property type="term" value="F:zinc ion binding"/>
    <property type="evidence" value="ECO:0007669"/>
    <property type="project" value="UniProtKB-KW"/>
</dbReference>
<dbReference type="OrthoDB" id="1939383at2759"/>
<dbReference type="AlphaFoldDB" id="A0A5C7IVW3"/>
<organism evidence="7 8">
    <name type="scientific">Acer yangbiense</name>
    <dbReference type="NCBI Taxonomy" id="1000413"/>
    <lineage>
        <taxon>Eukaryota</taxon>
        <taxon>Viridiplantae</taxon>
        <taxon>Streptophyta</taxon>
        <taxon>Embryophyta</taxon>
        <taxon>Tracheophyta</taxon>
        <taxon>Spermatophyta</taxon>
        <taxon>Magnoliopsida</taxon>
        <taxon>eudicotyledons</taxon>
        <taxon>Gunneridae</taxon>
        <taxon>Pentapetalae</taxon>
        <taxon>rosids</taxon>
        <taxon>malvids</taxon>
        <taxon>Sapindales</taxon>
        <taxon>Sapindaceae</taxon>
        <taxon>Hippocastanoideae</taxon>
        <taxon>Acereae</taxon>
        <taxon>Acer</taxon>
    </lineage>
</organism>
<keyword evidence="3" id="KW-0862">Zinc</keyword>
<evidence type="ECO:0000259" key="6">
    <source>
        <dbReference type="PROSITE" id="PS50966"/>
    </source>
</evidence>
<proteinExistence type="predicted"/>
<evidence type="ECO:0000256" key="2">
    <source>
        <dbReference type="ARBA" id="ARBA00022771"/>
    </source>
</evidence>
<dbReference type="InterPro" id="IPR006564">
    <property type="entry name" value="Znf_PMZ"/>
</dbReference>
<evidence type="ECO:0000256" key="4">
    <source>
        <dbReference type="PROSITE-ProRule" id="PRU00325"/>
    </source>
</evidence>
<dbReference type="PANTHER" id="PTHR31973:SF187">
    <property type="entry name" value="MUTATOR TRANSPOSASE MUDRA PROTEIN"/>
    <property type="match status" value="1"/>
</dbReference>
<evidence type="ECO:0000313" key="8">
    <source>
        <dbReference type="Proteomes" id="UP000323000"/>
    </source>
</evidence>
<name>A0A5C7IVW3_9ROSI</name>
<dbReference type="EMBL" id="VAHF01000001">
    <property type="protein sequence ID" value="TXG73393.1"/>
    <property type="molecule type" value="Genomic_DNA"/>
</dbReference>
<dbReference type="InterPro" id="IPR018289">
    <property type="entry name" value="MULE_transposase_dom"/>
</dbReference>
<dbReference type="SMART" id="SM00575">
    <property type="entry name" value="ZnF_PMZ"/>
    <property type="match status" value="1"/>
</dbReference>
<evidence type="ECO:0000313" key="7">
    <source>
        <dbReference type="EMBL" id="TXG73393.1"/>
    </source>
</evidence>
<dbReference type="PANTHER" id="PTHR31973">
    <property type="entry name" value="POLYPROTEIN, PUTATIVE-RELATED"/>
    <property type="match status" value="1"/>
</dbReference>
<dbReference type="Pfam" id="PF03108">
    <property type="entry name" value="DBD_Tnp_Mut"/>
    <property type="match status" value="1"/>
</dbReference>
<keyword evidence="8" id="KW-1185">Reference proteome</keyword>